<dbReference type="EC" id="2.10.1.1" evidence="6"/>
<dbReference type="CDD" id="cd00887">
    <property type="entry name" value="MoeA"/>
    <property type="match status" value="1"/>
</dbReference>
<dbReference type="PANTHER" id="PTHR10192:SF5">
    <property type="entry name" value="GEPHYRIN"/>
    <property type="match status" value="1"/>
</dbReference>
<dbReference type="EMBL" id="CP149822">
    <property type="protein sequence ID" value="WZN40298.1"/>
    <property type="molecule type" value="Genomic_DNA"/>
</dbReference>
<keyword evidence="6" id="KW-0479">Metal-binding</keyword>
<protein>
    <recommendedName>
        <fullName evidence="6">Molybdopterin molybdenumtransferase</fullName>
        <ecNumber evidence="6">2.10.1.1</ecNumber>
    </recommendedName>
</protein>
<keyword evidence="4 6" id="KW-0501">Molybdenum cofactor biosynthesis</keyword>
<dbReference type="InterPro" id="IPR036688">
    <property type="entry name" value="MoeA_C_domain_IV_sf"/>
</dbReference>
<proteinExistence type="inferred from homology"/>
<dbReference type="Gene3D" id="3.40.980.10">
    <property type="entry name" value="MoaB/Mog-like domain"/>
    <property type="match status" value="1"/>
</dbReference>
<dbReference type="InterPro" id="IPR038987">
    <property type="entry name" value="MoeA-like"/>
</dbReference>
<feature type="domain" description="MoaB/Mog" evidence="7">
    <location>
        <begin position="179"/>
        <end position="317"/>
    </location>
</feature>
<keyword evidence="6" id="KW-0460">Magnesium</keyword>
<sequence length="406" mass="43954">MMTVSEAYTAMLRAAAGFGVTTVLLEAAEGRILRETVHADRPLPPYDRVTVNGLAIAFESYGRGQRVFGSGGIQAAGMPRQQLANLADGMEVMRGSVLPDLTDTVVPFDQLEVTEHEGFRRFTLTGNISQGQHIHRKGTDAHAGKPLLEPGVRIGPAEIGVLAGTGKAEVKVSALPRVLLVATGNELVEVRDTPEPHQVRLSNVHSLSAGLQELGIPTDIVHLADEKHRMSEELLPLLYRCDVMICTGAVGDGRFNHLPEVLAEAGMEKIVDGVGQKPGKRILFGRLPGGPVVFALPGNPQSVMTNYARYIRPWLEVCLGLPAREPVMARLSETLTFVRPLEYFIPVKLYISREAVLQALPIPHQGSGDLAALTRADGFMSLPSVSNVFEAGNAYPVWIFRQNSPI</sequence>
<dbReference type="Gene3D" id="2.40.340.10">
    <property type="entry name" value="MoeA, C-terminal, domain IV"/>
    <property type="match status" value="1"/>
</dbReference>
<dbReference type="Gene3D" id="2.170.190.11">
    <property type="entry name" value="Molybdopterin biosynthesis moea protein, domain 3"/>
    <property type="match status" value="1"/>
</dbReference>
<dbReference type="InterPro" id="IPR005111">
    <property type="entry name" value="MoeA_C_domain_IV"/>
</dbReference>
<accession>A0ABZ2YL57</accession>
<comment type="similarity">
    <text evidence="3 6">Belongs to the MoeA family.</text>
</comment>
<dbReference type="RefSeq" id="WP_341835221.1">
    <property type="nucleotide sequence ID" value="NZ_CP149822.1"/>
</dbReference>
<gene>
    <name evidence="8" type="ORF">WJU16_20235</name>
</gene>
<keyword evidence="9" id="KW-1185">Reference proteome</keyword>
<evidence type="ECO:0000256" key="1">
    <source>
        <dbReference type="ARBA" id="ARBA00002901"/>
    </source>
</evidence>
<dbReference type="InterPro" id="IPR036135">
    <property type="entry name" value="MoeA_linker/N_sf"/>
</dbReference>
<dbReference type="PANTHER" id="PTHR10192">
    <property type="entry name" value="MOLYBDOPTERIN BIOSYNTHESIS PROTEIN"/>
    <property type="match status" value="1"/>
</dbReference>
<evidence type="ECO:0000256" key="4">
    <source>
        <dbReference type="ARBA" id="ARBA00023150"/>
    </source>
</evidence>
<dbReference type="SUPFAM" id="SSF53218">
    <property type="entry name" value="Molybdenum cofactor biosynthesis proteins"/>
    <property type="match status" value="1"/>
</dbReference>
<organism evidence="8 9">
    <name type="scientific">Chitinophaga pollutisoli</name>
    <dbReference type="NCBI Taxonomy" id="3133966"/>
    <lineage>
        <taxon>Bacteria</taxon>
        <taxon>Pseudomonadati</taxon>
        <taxon>Bacteroidota</taxon>
        <taxon>Chitinophagia</taxon>
        <taxon>Chitinophagales</taxon>
        <taxon>Chitinophagaceae</taxon>
        <taxon>Chitinophaga</taxon>
    </lineage>
</organism>
<comment type="function">
    <text evidence="1 6">Catalyzes the insertion of molybdate into adenylated molybdopterin with the concomitant release of AMP.</text>
</comment>
<evidence type="ECO:0000256" key="6">
    <source>
        <dbReference type="RuleBase" id="RU365090"/>
    </source>
</evidence>
<evidence type="ECO:0000256" key="5">
    <source>
        <dbReference type="ARBA" id="ARBA00047317"/>
    </source>
</evidence>
<dbReference type="Proteomes" id="UP001485459">
    <property type="component" value="Chromosome"/>
</dbReference>
<keyword evidence="6" id="KW-0500">Molybdenum</keyword>
<dbReference type="SMART" id="SM00852">
    <property type="entry name" value="MoCF_biosynth"/>
    <property type="match status" value="1"/>
</dbReference>
<evidence type="ECO:0000256" key="3">
    <source>
        <dbReference type="ARBA" id="ARBA00010763"/>
    </source>
</evidence>
<dbReference type="SUPFAM" id="SSF63882">
    <property type="entry name" value="MoeA N-terminal region -like"/>
    <property type="match status" value="1"/>
</dbReference>
<dbReference type="InterPro" id="IPR005110">
    <property type="entry name" value="MoeA_linker/N"/>
</dbReference>
<dbReference type="Pfam" id="PF03453">
    <property type="entry name" value="MoeA_N"/>
    <property type="match status" value="1"/>
</dbReference>
<comment type="catalytic activity">
    <reaction evidence="5">
        <text>adenylyl-molybdopterin + molybdate = Mo-molybdopterin + AMP + H(+)</text>
        <dbReference type="Rhea" id="RHEA:35047"/>
        <dbReference type="ChEBI" id="CHEBI:15378"/>
        <dbReference type="ChEBI" id="CHEBI:36264"/>
        <dbReference type="ChEBI" id="CHEBI:62727"/>
        <dbReference type="ChEBI" id="CHEBI:71302"/>
        <dbReference type="ChEBI" id="CHEBI:456215"/>
        <dbReference type="EC" id="2.10.1.1"/>
    </reaction>
</comment>
<keyword evidence="6" id="KW-0808">Transferase</keyword>
<dbReference type="Pfam" id="PF00994">
    <property type="entry name" value="MoCF_biosynth"/>
    <property type="match status" value="1"/>
</dbReference>
<comment type="cofactor">
    <cofactor evidence="6">
        <name>Mg(2+)</name>
        <dbReference type="ChEBI" id="CHEBI:18420"/>
    </cofactor>
</comment>
<dbReference type="Pfam" id="PF03454">
    <property type="entry name" value="MoeA_C"/>
    <property type="match status" value="1"/>
</dbReference>
<dbReference type="InterPro" id="IPR001453">
    <property type="entry name" value="MoaB/Mog_dom"/>
</dbReference>
<evidence type="ECO:0000313" key="8">
    <source>
        <dbReference type="EMBL" id="WZN40298.1"/>
    </source>
</evidence>
<dbReference type="SUPFAM" id="SSF63867">
    <property type="entry name" value="MoeA C-terminal domain-like"/>
    <property type="match status" value="1"/>
</dbReference>
<dbReference type="InterPro" id="IPR036425">
    <property type="entry name" value="MoaB/Mog-like_dom_sf"/>
</dbReference>
<evidence type="ECO:0000256" key="2">
    <source>
        <dbReference type="ARBA" id="ARBA00005046"/>
    </source>
</evidence>
<evidence type="ECO:0000259" key="7">
    <source>
        <dbReference type="SMART" id="SM00852"/>
    </source>
</evidence>
<name>A0ABZ2YL57_9BACT</name>
<evidence type="ECO:0000313" key="9">
    <source>
        <dbReference type="Proteomes" id="UP001485459"/>
    </source>
</evidence>
<comment type="pathway">
    <text evidence="2 6">Cofactor biosynthesis; molybdopterin biosynthesis.</text>
</comment>
<reference evidence="9" key="1">
    <citation type="submission" date="2024-03" db="EMBL/GenBank/DDBJ databases">
        <title>Chitinophaga horti sp. nov., isolated from garden soil.</title>
        <authorList>
            <person name="Lee D.S."/>
            <person name="Han D.M."/>
            <person name="Baek J.H."/>
            <person name="Choi D.G."/>
            <person name="Jeon J.H."/>
            <person name="Jeon C.O."/>
        </authorList>
    </citation>
    <scope>NUCLEOTIDE SEQUENCE [LARGE SCALE GENOMIC DNA]</scope>
    <source>
        <strain evidence="9">GPA1</strain>
    </source>
</reference>
<dbReference type="Gene3D" id="3.90.105.10">
    <property type="entry name" value="Molybdopterin biosynthesis moea protein, domain 2"/>
    <property type="match status" value="1"/>
</dbReference>